<dbReference type="GO" id="GO:0008194">
    <property type="term" value="F:UDP-glycosyltransferase activity"/>
    <property type="evidence" value="ECO:0007669"/>
    <property type="project" value="InterPro"/>
</dbReference>
<dbReference type="InterPro" id="IPR050426">
    <property type="entry name" value="Glycosyltransferase_28"/>
</dbReference>
<protein>
    <submittedName>
        <fullName evidence="3">Uncharacterized protein</fullName>
    </submittedName>
</protein>
<dbReference type="Pfam" id="PF06722">
    <property type="entry name" value="EryCIII-like_C"/>
    <property type="match status" value="1"/>
</dbReference>
<evidence type="ECO:0000313" key="3">
    <source>
        <dbReference type="EMBL" id="OBH91757.1"/>
    </source>
</evidence>
<dbReference type="CDD" id="cd03784">
    <property type="entry name" value="GT1_Gtf-like"/>
    <property type="match status" value="1"/>
</dbReference>
<dbReference type="InterPro" id="IPR010610">
    <property type="entry name" value="EryCIII-like_C"/>
</dbReference>
<gene>
    <name evidence="3" type="ORF">A5679_23925</name>
</gene>
<dbReference type="GO" id="GO:0016758">
    <property type="term" value="F:hexosyltransferase activity"/>
    <property type="evidence" value="ECO:0007669"/>
    <property type="project" value="InterPro"/>
</dbReference>
<dbReference type="Pfam" id="PF03033">
    <property type="entry name" value="Glyco_transf_28"/>
    <property type="match status" value="1"/>
</dbReference>
<dbReference type="InterPro" id="IPR002213">
    <property type="entry name" value="UDP_glucos_trans"/>
</dbReference>
<dbReference type="RefSeq" id="WP_067309068.1">
    <property type="nucleotide sequence ID" value="NZ_LZJY01000345.1"/>
</dbReference>
<dbReference type="AlphaFoldDB" id="A0A1A2UU43"/>
<name>A0A1A2UU43_MYCSC</name>
<sequence length="427" mass="46913">MRFALASYGTRGDVEPSVAVGRELLRRGHEVQMAVPPELVDFAESAGLAAVPYGPQVRDFLNEEFLRNMWRDFFRSAWTIRGPVKVVRRVWEPIIRYWNDVSRTLMAVADGADLLSTGLNFEQAAANVAEYYDIPLATLHHFPMRANGQLVPSAPAPVVRSTMTAVEWLFWRSTKKTENAQRRELRLPKAKRRSPRRIGQRGSLEIQAYDEACFPGLAAEWAKWGDRRPFVGALTMELTTDADEDVASWIAAGPPPICFGSGSIPVESATETVEMIAKACAQLGERALICFGATDFSDVPQFDHVKVVGVVNYASVFPACRAVVHHGGSGTTAASMRAGVPTLILWSSADQPYWGNQVKQLKVGTARQFSQTTPESLVTDLRQILAPEYTIRARELAARMTEPATSVAKAADLLEAAARREVKGPGA</sequence>
<dbReference type="InterPro" id="IPR004276">
    <property type="entry name" value="GlycoTrans_28_N"/>
</dbReference>
<dbReference type="PANTHER" id="PTHR48050:SF13">
    <property type="entry name" value="STEROL 3-BETA-GLUCOSYLTRANSFERASE UGT80A2"/>
    <property type="match status" value="1"/>
</dbReference>
<dbReference type="Gene3D" id="3.40.50.2000">
    <property type="entry name" value="Glycogen Phosphorylase B"/>
    <property type="match status" value="2"/>
</dbReference>
<feature type="domain" description="Erythromycin biosynthesis protein CIII-like C-terminal" evidence="2">
    <location>
        <begin position="295"/>
        <end position="401"/>
    </location>
</feature>
<organism evidence="3 4">
    <name type="scientific">Mycobacterium scrofulaceum</name>
    <dbReference type="NCBI Taxonomy" id="1783"/>
    <lineage>
        <taxon>Bacteria</taxon>
        <taxon>Bacillati</taxon>
        <taxon>Actinomycetota</taxon>
        <taxon>Actinomycetes</taxon>
        <taxon>Mycobacteriales</taxon>
        <taxon>Mycobacteriaceae</taxon>
        <taxon>Mycobacterium</taxon>
    </lineage>
</organism>
<proteinExistence type="predicted"/>
<dbReference type="GO" id="GO:0033072">
    <property type="term" value="P:vancomycin biosynthetic process"/>
    <property type="evidence" value="ECO:0007669"/>
    <property type="project" value="UniProtKB-ARBA"/>
</dbReference>
<evidence type="ECO:0000313" key="4">
    <source>
        <dbReference type="Proteomes" id="UP000092207"/>
    </source>
</evidence>
<dbReference type="GO" id="GO:0005975">
    <property type="term" value="P:carbohydrate metabolic process"/>
    <property type="evidence" value="ECO:0007669"/>
    <property type="project" value="InterPro"/>
</dbReference>
<evidence type="ECO:0000259" key="2">
    <source>
        <dbReference type="Pfam" id="PF06722"/>
    </source>
</evidence>
<dbReference type="EMBL" id="LZJY01000345">
    <property type="protein sequence ID" value="OBH91757.1"/>
    <property type="molecule type" value="Genomic_DNA"/>
</dbReference>
<evidence type="ECO:0000259" key="1">
    <source>
        <dbReference type="Pfam" id="PF03033"/>
    </source>
</evidence>
<comment type="caution">
    <text evidence="3">The sequence shown here is derived from an EMBL/GenBank/DDBJ whole genome shotgun (WGS) entry which is preliminary data.</text>
</comment>
<dbReference type="SUPFAM" id="SSF53756">
    <property type="entry name" value="UDP-Glycosyltransferase/glycogen phosphorylase"/>
    <property type="match status" value="1"/>
</dbReference>
<feature type="domain" description="Glycosyltransferase family 28 N-terminal" evidence="1">
    <location>
        <begin position="3"/>
        <end position="92"/>
    </location>
</feature>
<accession>A0A1A2UU43</accession>
<dbReference type="FunFam" id="3.40.50.2000:FF:000009">
    <property type="entry name" value="Sterol 3-beta-glucosyltransferase UGT80A2"/>
    <property type="match status" value="1"/>
</dbReference>
<dbReference type="PANTHER" id="PTHR48050">
    <property type="entry name" value="STEROL 3-BETA-GLUCOSYLTRANSFERASE"/>
    <property type="match status" value="1"/>
</dbReference>
<reference evidence="3 4" key="1">
    <citation type="submission" date="2016-06" db="EMBL/GenBank/DDBJ databases">
        <authorList>
            <person name="Kjaerup R.B."/>
            <person name="Dalgaard T.S."/>
            <person name="Juul-Madsen H.R."/>
        </authorList>
    </citation>
    <scope>NUCLEOTIDE SEQUENCE [LARGE SCALE GENOMIC DNA]</scope>
    <source>
        <strain evidence="3 4">E2838</strain>
    </source>
</reference>
<dbReference type="Proteomes" id="UP000092207">
    <property type="component" value="Unassembled WGS sequence"/>
</dbReference>